<feature type="region of interest" description="Disordered" evidence="4">
    <location>
        <begin position="307"/>
        <end position="336"/>
    </location>
</feature>
<dbReference type="Proteomes" id="UP000747542">
    <property type="component" value="Unassembled WGS sequence"/>
</dbReference>
<dbReference type="SUPFAM" id="SSF57302">
    <property type="entry name" value="Snake toxin-like"/>
    <property type="match status" value="1"/>
</dbReference>
<dbReference type="PROSITE" id="PS51257">
    <property type="entry name" value="PROKAR_LIPOPROTEIN"/>
    <property type="match status" value="1"/>
</dbReference>
<evidence type="ECO:0000256" key="1">
    <source>
        <dbReference type="ARBA" id="ARBA00004370"/>
    </source>
</evidence>
<evidence type="ECO:0000256" key="3">
    <source>
        <dbReference type="ARBA" id="ARBA00023136"/>
    </source>
</evidence>
<keyword evidence="2" id="KW-0732">Signal</keyword>
<dbReference type="GO" id="GO:0016020">
    <property type="term" value="C:membrane"/>
    <property type="evidence" value="ECO:0007669"/>
    <property type="project" value="UniProtKB-SubCell"/>
</dbReference>
<comment type="subcellular location">
    <subcellularLocation>
        <location evidence="1">Membrane</location>
    </subcellularLocation>
</comment>
<comment type="caution">
    <text evidence="7">The sequence shown here is derived from an EMBL/GenBank/DDBJ whole genome shotgun (WGS) entry which is preliminary data.</text>
</comment>
<proteinExistence type="predicted"/>
<dbReference type="GO" id="GO:0004675">
    <property type="term" value="F:transmembrane receptor protein serine/threonine kinase activity"/>
    <property type="evidence" value="ECO:0007669"/>
    <property type="project" value="InterPro"/>
</dbReference>
<accession>A0A8J5T7C4</accession>
<feature type="transmembrane region" description="Helical" evidence="5">
    <location>
        <begin position="276"/>
        <end position="299"/>
    </location>
</feature>
<evidence type="ECO:0000313" key="7">
    <source>
        <dbReference type="EMBL" id="KAG7173131.1"/>
    </source>
</evidence>
<feature type="region of interest" description="Disordered" evidence="4">
    <location>
        <begin position="86"/>
        <end position="106"/>
    </location>
</feature>
<name>A0A8J5T7C4_HOMAM</name>
<feature type="compositionally biased region" description="Polar residues" evidence="4">
    <location>
        <begin position="86"/>
        <end position="96"/>
    </location>
</feature>
<dbReference type="Gene3D" id="2.10.60.10">
    <property type="entry name" value="CD59"/>
    <property type="match status" value="1"/>
</dbReference>
<feature type="domain" description="Activin types I and II receptor" evidence="6">
    <location>
        <begin position="154"/>
        <end position="229"/>
    </location>
</feature>
<dbReference type="EMBL" id="JAHLQT010010178">
    <property type="protein sequence ID" value="KAG7173131.1"/>
    <property type="molecule type" value="Genomic_DNA"/>
</dbReference>
<keyword evidence="5" id="KW-1133">Transmembrane helix</keyword>
<keyword evidence="8" id="KW-1185">Reference proteome</keyword>
<evidence type="ECO:0000256" key="5">
    <source>
        <dbReference type="SAM" id="Phobius"/>
    </source>
</evidence>
<protein>
    <submittedName>
        <fullName evidence="7">Putative BMP and activin membrane-bound inhibitor (BAMBI) N-terminal domain-containing protein</fullName>
    </submittedName>
</protein>
<dbReference type="InterPro" id="IPR045860">
    <property type="entry name" value="Snake_toxin-like_sf"/>
</dbReference>
<feature type="transmembrane region" description="Helical" evidence="5">
    <location>
        <begin position="113"/>
        <end position="130"/>
    </location>
</feature>
<keyword evidence="3 5" id="KW-0472">Membrane</keyword>
<evidence type="ECO:0000256" key="4">
    <source>
        <dbReference type="SAM" id="MobiDB-lite"/>
    </source>
</evidence>
<gene>
    <name evidence="7" type="ORF">Hamer_G008658</name>
</gene>
<dbReference type="AlphaFoldDB" id="A0A8J5T7C4"/>
<dbReference type="Pfam" id="PF01064">
    <property type="entry name" value="Activin_recp"/>
    <property type="match status" value="1"/>
</dbReference>
<reference evidence="7" key="1">
    <citation type="journal article" date="2021" name="Sci. Adv.">
        <title>The American lobster genome reveals insights on longevity, neural, and immune adaptations.</title>
        <authorList>
            <person name="Polinski J.M."/>
            <person name="Zimin A.V."/>
            <person name="Clark K.F."/>
            <person name="Kohn A.B."/>
            <person name="Sadowski N."/>
            <person name="Timp W."/>
            <person name="Ptitsyn A."/>
            <person name="Khanna P."/>
            <person name="Romanova D.Y."/>
            <person name="Williams P."/>
            <person name="Greenwood S.J."/>
            <person name="Moroz L.L."/>
            <person name="Walt D.R."/>
            <person name="Bodnar A.G."/>
        </authorList>
    </citation>
    <scope>NUCLEOTIDE SEQUENCE</scope>
    <source>
        <strain evidence="7">GMGI-L3</strain>
    </source>
</reference>
<evidence type="ECO:0000256" key="2">
    <source>
        <dbReference type="ARBA" id="ARBA00022729"/>
    </source>
</evidence>
<keyword evidence="5" id="KW-0812">Transmembrane</keyword>
<evidence type="ECO:0000259" key="6">
    <source>
        <dbReference type="Pfam" id="PF01064"/>
    </source>
</evidence>
<organism evidence="7 8">
    <name type="scientific">Homarus americanus</name>
    <name type="common">American lobster</name>
    <dbReference type="NCBI Taxonomy" id="6706"/>
    <lineage>
        <taxon>Eukaryota</taxon>
        <taxon>Metazoa</taxon>
        <taxon>Ecdysozoa</taxon>
        <taxon>Arthropoda</taxon>
        <taxon>Crustacea</taxon>
        <taxon>Multicrustacea</taxon>
        <taxon>Malacostraca</taxon>
        <taxon>Eumalacostraca</taxon>
        <taxon>Eucarida</taxon>
        <taxon>Decapoda</taxon>
        <taxon>Pleocyemata</taxon>
        <taxon>Astacidea</taxon>
        <taxon>Nephropoidea</taxon>
        <taxon>Nephropidae</taxon>
        <taxon>Homarus</taxon>
    </lineage>
</organism>
<evidence type="ECO:0000313" key="8">
    <source>
        <dbReference type="Proteomes" id="UP000747542"/>
    </source>
</evidence>
<dbReference type="InterPro" id="IPR000472">
    <property type="entry name" value="Activin_recp"/>
</dbReference>
<sequence>MAALRVSTWYSSSVACTVHSLGMTGAAQCPCSHTQLHPDWEVSTHRRPLSISRFKTSHKTLGGYVIPKENSTTPWACDATPKSHGASSLHNYTTPENRGVTPRDDRTTRQPPLLLFLLLLLTRPLFMVGVRDGLYISLSTHRVPSYNRFRERLITCECSKAECKEDGYTCTATGCYLQLLDRRDGSQPITSGCLTEKGASLLCMNQPPAVRFVPWPYLVCCNTNFCNRDVALTNDLVTRSDEVDSLRRLGVSSIEEFREKYDKDTLESDSDDLNTVYLAVIGAAVVLMIAISAAGFCVLAKYRSKHSRPPHVSLDNGMEKLKSSPVEPSAPPLLHA</sequence>